<dbReference type="RefSeq" id="WP_173577140.1">
    <property type="nucleotide sequence ID" value="NZ_WOSW01000013.1"/>
</dbReference>
<proteinExistence type="predicted"/>
<name>A0ABX0K8Q4_9PROT</name>
<organism evidence="1 2">
    <name type="scientific">Acetobacter fallax</name>
    <dbReference type="NCBI Taxonomy" id="1737473"/>
    <lineage>
        <taxon>Bacteria</taxon>
        <taxon>Pseudomonadati</taxon>
        <taxon>Pseudomonadota</taxon>
        <taxon>Alphaproteobacteria</taxon>
        <taxon>Acetobacterales</taxon>
        <taxon>Acetobacteraceae</taxon>
        <taxon>Acetobacter</taxon>
    </lineage>
</organism>
<accession>A0ABX0K8Q4</accession>
<keyword evidence="2" id="KW-1185">Reference proteome</keyword>
<dbReference type="Gene3D" id="1.10.1660.10">
    <property type="match status" value="1"/>
</dbReference>
<sequence>MITIETLAVRLGRISTVEIEGWIEREWLRADGVPGHYVFQEVDEARARLILELRDDLGVEEDAVPVVLSLLDQLYTTRRQMRLLAAALNGGERIAEAGPVSEIRAALLHALQGVPREREN</sequence>
<gene>
    <name evidence="1" type="ORF">GOB84_08565</name>
</gene>
<dbReference type="EMBL" id="WOSW01000013">
    <property type="protein sequence ID" value="NHO32611.1"/>
    <property type="molecule type" value="Genomic_DNA"/>
</dbReference>
<protein>
    <recommendedName>
        <fullName evidence="3">Chaperone modulatory protein CbpM</fullName>
    </recommendedName>
</protein>
<reference evidence="1 2" key="1">
    <citation type="journal article" date="2020" name="Int. J. Syst. Evol. Microbiol.">
        <title>Novel acetic acid bacteria from cider fermentations: Acetobacter conturbans sp. nov. and Acetobacter fallax sp. nov.</title>
        <authorList>
            <person name="Sombolestani A.S."/>
            <person name="Cleenwerck I."/>
            <person name="Cnockaert M."/>
            <person name="Borremans W."/>
            <person name="Wieme A.D."/>
            <person name="De Vuyst L."/>
            <person name="Vandamme P."/>
        </authorList>
    </citation>
    <scope>NUCLEOTIDE SEQUENCE [LARGE SCALE GENOMIC DNA]</scope>
    <source>
        <strain evidence="1 2">LMG 1637</strain>
    </source>
</reference>
<evidence type="ECO:0000313" key="2">
    <source>
        <dbReference type="Proteomes" id="UP000615326"/>
    </source>
</evidence>
<evidence type="ECO:0008006" key="3">
    <source>
        <dbReference type="Google" id="ProtNLM"/>
    </source>
</evidence>
<comment type="caution">
    <text evidence="1">The sequence shown here is derived from an EMBL/GenBank/DDBJ whole genome shotgun (WGS) entry which is preliminary data.</text>
</comment>
<evidence type="ECO:0000313" key="1">
    <source>
        <dbReference type="EMBL" id="NHO32611.1"/>
    </source>
</evidence>
<dbReference type="Proteomes" id="UP000615326">
    <property type="component" value="Unassembled WGS sequence"/>
</dbReference>